<accession>A0A8H6RRV7</accession>
<evidence type="ECO:0000256" key="4">
    <source>
        <dbReference type="SAM" id="Coils"/>
    </source>
</evidence>
<evidence type="ECO:0000256" key="3">
    <source>
        <dbReference type="PIRNR" id="PIRNR016477"/>
    </source>
</evidence>
<dbReference type="InterPro" id="IPR009053">
    <property type="entry name" value="Prefoldin"/>
</dbReference>
<evidence type="ECO:0000313" key="6">
    <source>
        <dbReference type="EMBL" id="KAF7195697.1"/>
    </source>
</evidence>
<evidence type="ECO:0000313" key="7">
    <source>
        <dbReference type="Proteomes" id="UP000660729"/>
    </source>
</evidence>
<dbReference type="CDD" id="cd23165">
    <property type="entry name" value="Prefoldin_4"/>
    <property type="match status" value="1"/>
</dbReference>
<protein>
    <recommendedName>
        <fullName evidence="3">Prefoldin subunit 4</fullName>
    </recommendedName>
</protein>
<dbReference type="Pfam" id="PF01920">
    <property type="entry name" value="Prefoldin_2"/>
    <property type="match status" value="1"/>
</dbReference>
<comment type="caution">
    <text evidence="6">The sequence shown here is derived from an EMBL/GenBank/DDBJ whole genome shotgun (WGS) entry which is preliminary data.</text>
</comment>
<dbReference type="GO" id="GO:0016272">
    <property type="term" value="C:prefoldin complex"/>
    <property type="evidence" value="ECO:0007669"/>
    <property type="project" value="UniProtKB-UniRule"/>
</dbReference>
<reference evidence="6" key="1">
    <citation type="submission" date="2020-04" db="EMBL/GenBank/DDBJ databases">
        <title>Draft genome resource of the tomato pathogen Pseudocercospora fuligena.</title>
        <authorList>
            <person name="Zaccaron A."/>
        </authorList>
    </citation>
    <scope>NUCLEOTIDE SEQUENCE</scope>
    <source>
        <strain evidence="6">PF001</strain>
    </source>
</reference>
<comment type="similarity">
    <text evidence="1 3">Belongs to the prefoldin subunit beta family.</text>
</comment>
<comment type="function">
    <text evidence="3">Binds specifically to cytosolic chaperonin (c-CPN) and transfers target proteins to it. Binds to nascent polypeptide chain and promotes folding in an environment in which there are many competing pathways for nonnative proteins.</text>
</comment>
<feature type="region of interest" description="Disordered" evidence="5">
    <location>
        <begin position="1"/>
        <end position="32"/>
    </location>
</feature>
<dbReference type="InterPro" id="IPR002777">
    <property type="entry name" value="PFD_beta-like"/>
</dbReference>
<keyword evidence="4" id="KW-0175">Coiled coil</keyword>
<dbReference type="Proteomes" id="UP000660729">
    <property type="component" value="Unassembled WGS sequence"/>
</dbReference>
<dbReference type="InterPro" id="IPR016661">
    <property type="entry name" value="PFDN4"/>
</dbReference>
<dbReference type="PIRSF" id="PIRSF016477">
    <property type="entry name" value="Prefoldin_subunit_4"/>
    <property type="match status" value="1"/>
</dbReference>
<sequence length="153" mass="17861">MLSRRMLSREEEAEIGEEKEVRKEDQDKINRFSRLHSREKGLEEELKVKQVSMPFDHDAKRLVDIKQKDKEDLEEISSELELADEDEKVPYKIGDSFFNLPVPEVQELLSAAVERIDGEVSTLEEKLGEYREEMQSLKSSLYARFGKSINLEV</sequence>
<dbReference type="GO" id="GO:0005737">
    <property type="term" value="C:cytoplasm"/>
    <property type="evidence" value="ECO:0007669"/>
    <property type="project" value="TreeGrafter"/>
</dbReference>
<feature type="coiled-coil region" evidence="4">
    <location>
        <begin position="113"/>
        <end position="140"/>
    </location>
</feature>
<dbReference type="AlphaFoldDB" id="A0A8H6RRV7"/>
<dbReference type="SUPFAM" id="SSF46579">
    <property type="entry name" value="Prefoldin"/>
    <property type="match status" value="1"/>
</dbReference>
<feature type="compositionally biased region" description="Basic and acidic residues" evidence="5">
    <location>
        <begin position="16"/>
        <end position="32"/>
    </location>
</feature>
<dbReference type="OrthoDB" id="10250441at2759"/>
<organism evidence="6 7">
    <name type="scientific">Pseudocercospora fuligena</name>
    <dbReference type="NCBI Taxonomy" id="685502"/>
    <lineage>
        <taxon>Eukaryota</taxon>
        <taxon>Fungi</taxon>
        <taxon>Dikarya</taxon>
        <taxon>Ascomycota</taxon>
        <taxon>Pezizomycotina</taxon>
        <taxon>Dothideomycetes</taxon>
        <taxon>Dothideomycetidae</taxon>
        <taxon>Mycosphaerellales</taxon>
        <taxon>Mycosphaerellaceae</taxon>
        <taxon>Pseudocercospora</taxon>
    </lineage>
</organism>
<evidence type="ECO:0000256" key="2">
    <source>
        <dbReference type="ARBA" id="ARBA00023186"/>
    </source>
</evidence>
<dbReference type="GO" id="GO:0051082">
    <property type="term" value="F:unfolded protein binding"/>
    <property type="evidence" value="ECO:0007669"/>
    <property type="project" value="InterPro"/>
</dbReference>
<evidence type="ECO:0000256" key="1">
    <source>
        <dbReference type="ARBA" id="ARBA00008045"/>
    </source>
</evidence>
<dbReference type="Gene3D" id="1.10.287.370">
    <property type="match status" value="1"/>
</dbReference>
<evidence type="ECO:0000256" key="5">
    <source>
        <dbReference type="SAM" id="MobiDB-lite"/>
    </source>
</evidence>
<dbReference type="PANTHER" id="PTHR21100">
    <property type="entry name" value="PREFOLDIN SUBUNIT 4"/>
    <property type="match status" value="1"/>
</dbReference>
<dbReference type="PANTHER" id="PTHR21100:SF9">
    <property type="entry name" value="PREFOLDIN SUBUNIT 4"/>
    <property type="match status" value="1"/>
</dbReference>
<gene>
    <name evidence="6" type="ORF">HII31_03015</name>
</gene>
<comment type="subunit">
    <text evidence="3">Heterohexamer of two PFD-alpha type and four PFD-beta type subunits.</text>
</comment>
<proteinExistence type="inferred from homology"/>
<keyword evidence="7" id="KW-1185">Reference proteome</keyword>
<keyword evidence="2 3" id="KW-0143">Chaperone</keyword>
<name>A0A8H6RRV7_9PEZI</name>
<dbReference type="EMBL" id="JABCIY010000038">
    <property type="protein sequence ID" value="KAF7195697.1"/>
    <property type="molecule type" value="Genomic_DNA"/>
</dbReference>
<dbReference type="GO" id="GO:0006457">
    <property type="term" value="P:protein folding"/>
    <property type="evidence" value="ECO:0007669"/>
    <property type="project" value="UniProtKB-UniRule"/>
</dbReference>